<name>I1XEW4_METNJ</name>
<reference evidence="2 3" key="1">
    <citation type="journal article" date="2012" name="J. Bacteriol.">
        <title>Complete genome sequences of Methylophaga sp. strain JAM1 and Methylophaga sp. strain JAM7.</title>
        <authorList>
            <person name="Villeneuve C."/>
            <person name="Martineau C."/>
            <person name="Mauffrey F."/>
            <person name="Villemur R."/>
        </authorList>
    </citation>
    <scope>NUCLEOTIDE SEQUENCE [LARGE SCALE GENOMIC DNA]</scope>
    <source>
        <strain evidence="2 3">JAM1</strain>
    </source>
</reference>
<keyword evidence="2" id="KW-0808">Transferase</keyword>
<keyword evidence="3" id="KW-1185">Reference proteome</keyword>
<dbReference type="InterPro" id="IPR041698">
    <property type="entry name" value="Methyltransf_25"/>
</dbReference>
<keyword evidence="2" id="KW-0489">Methyltransferase</keyword>
<accession>I1XEW4</accession>
<dbReference type="Pfam" id="PF13649">
    <property type="entry name" value="Methyltransf_25"/>
    <property type="match status" value="1"/>
</dbReference>
<dbReference type="HOGENOM" id="CLU_056435_5_3_6"/>
<dbReference type="GO" id="GO:0008168">
    <property type="term" value="F:methyltransferase activity"/>
    <property type="evidence" value="ECO:0007669"/>
    <property type="project" value="UniProtKB-KW"/>
</dbReference>
<evidence type="ECO:0000259" key="1">
    <source>
        <dbReference type="Pfam" id="PF13649"/>
    </source>
</evidence>
<dbReference type="Gene3D" id="3.40.50.150">
    <property type="entry name" value="Vaccinia Virus protein VP39"/>
    <property type="match status" value="1"/>
</dbReference>
<evidence type="ECO:0000313" key="2">
    <source>
        <dbReference type="EMBL" id="AFI82933.1"/>
    </source>
</evidence>
<dbReference type="SUPFAM" id="SSF53335">
    <property type="entry name" value="S-adenosyl-L-methionine-dependent methyltransferases"/>
    <property type="match status" value="1"/>
</dbReference>
<gene>
    <name evidence="2" type="ordered locus">Q7A_72</name>
</gene>
<dbReference type="InterPro" id="IPR029063">
    <property type="entry name" value="SAM-dependent_MTases_sf"/>
</dbReference>
<evidence type="ECO:0000313" key="3">
    <source>
        <dbReference type="Proteomes" id="UP000009144"/>
    </source>
</evidence>
<dbReference type="EMBL" id="CP003390">
    <property type="protein sequence ID" value="AFI82933.1"/>
    <property type="molecule type" value="Genomic_DNA"/>
</dbReference>
<reference evidence="2 3" key="2">
    <citation type="journal article" date="2013" name="Int. J. Syst. Evol. Microbiol.">
        <title>Methylophaga nitratireducenticrescens sp. nov. and Methylophaga frappieri sp. nov., isolated from the biofilm of the methanol-fed denitrification system treating the seawater at the Montreal Biodome.</title>
        <authorList>
            <person name="Villeneuve C."/>
            <person name="Martineau C."/>
            <person name="Mauffrey F."/>
            <person name="Villemur R."/>
        </authorList>
    </citation>
    <scope>NUCLEOTIDE SEQUENCE [LARGE SCALE GENOMIC DNA]</scope>
    <source>
        <strain evidence="2 3">JAM1</strain>
    </source>
</reference>
<organism evidence="2 3">
    <name type="scientific">Methylophaga nitratireducenticrescens</name>
    <dbReference type="NCBI Taxonomy" id="754476"/>
    <lineage>
        <taxon>Bacteria</taxon>
        <taxon>Pseudomonadati</taxon>
        <taxon>Pseudomonadota</taxon>
        <taxon>Gammaproteobacteria</taxon>
        <taxon>Thiotrichales</taxon>
        <taxon>Piscirickettsiaceae</taxon>
        <taxon>Methylophaga</taxon>
    </lineage>
</organism>
<dbReference type="AlphaFoldDB" id="I1XEW4"/>
<dbReference type="CDD" id="cd02440">
    <property type="entry name" value="AdoMet_MTases"/>
    <property type="match status" value="1"/>
</dbReference>
<dbReference type="PATRIC" id="fig|754476.3.peg.71"/>
<dbReference type="Proteomes" id="UP000009144">
    <property type="component" value="Chromosome"/>
</dbReference>
<dbReference type="eggNOG" id="COG2227">
    <property type="taxonomic scope" value="Bacteria"/>
</dbReference>
<protein>
    <submittedName>
        <fullName evidence="2">Methyltransferase type 12</fullName>
    </submittedName>
</protein>
<sequence length="191" mass="21333">MSDSQQKWDQRYRSEIAVYPEPSLVLTQNQHLLPQQGRALDLACGLGANALLMASLGLRTQAWDISSEALAKLNAEAQQRQLQIITEQRDVSATAPDNSRFDVIVVSQFLDRKLCPKLIDALKSGGLLFYQTFCRDKVDGSGPQNPEFLLTDNELLNLFAGLKLRVYREESTLGDTSMGWRNMAMLVGQKS</sequence>
<dbReference type="STRING" id="754476.Q7A_72"/>
<dbReference type="KEGG" id="mej:Q7A_72"/>
<feature type="domain" description="Methyltransferase" evidence="1">
    <location>
        <begin position="40"/>
        <end position="126"/>
    </location>
</feature>
<dbReference type="PANTHER" id="PTHR43464">
    <property type="entry name" value="METHYLTRANSFERASE"/>
    <property type="match status" value="1"/>
</dbReference>
<dbReference type="GO" id="GO:0032259">
    <property type="term" value="P:methylation"/>
    <property type="evidence" value="ECO:0007669"/>
    <property type="project" value="UniProtKB-KW"/>
</dbReference>
<proteinExistence type="predicted"/>